<dbReference type="Proteomes" id="UP001305414">
    <property type="component" value="Unassembled WGS sequence"/>
</dbReference>
<proteinExistence type="predicted"/>
<sequence length="102" mass="11178">MAIRPTDWPTSAVSEPIVFPGMSSSSKTAFVLFRRPSVPAYVNMSSRGQWEKANDSADGASMRLAVKCDRLVFAAARRASFMRLEMEKTSSVGDTLTTRGNK</sequence>
<protein>
    <submittedName>
        <fullName evidence="1">Uncharacterized protein</fullName>
    </submittedName>
</protein>
<name>A0AAN7UN74_9PEZI</name>
<accession>A0AAN7UN74</accession>
<dbReference type="AlphaFoldDB" id="A0AAN7UN74"/>
<comment type="caution">
    <text evidence="1">The sequence shown here is derived from an EMBL/GenBank/DDBJ whole genome shotgun (WGS) entry which is preliminary data.</text>
</comment>
<dbReference type="EMBL" id="JAWHQM010000059">
    <property type="protein sequence ID" value="KAK5635935.1"/>
    <property type="molecule type" value="Genomic_DNA"/>
</dbReference>
<gene>
    <name evidence="1" type="ORF">RRF57_011647</name>
</gene>
<evidence type="ECO:0000313" key="2">
    <source>
        <dbReference type="Proteomes" id="UP001305414"/>
    </source>
</evidence>
<evidence type="ECO:0000313" key="1">
    <source>
        <dbReference type="EMBL" id="KAK5635935.1"/>
    </source>
</evidence>
<keyword evidence="2" id="KW-1185">Reference proteome</keyword>
<reference evidence="1 2" key="1">
    <citation type="submission" date="2023-10" db="EMBL/GenBank/DDBJ databases">
        <title>Draft genome sequence of Xylaria bambusicola isolate GMP-LS, the root and basal stem rot pathogen of sugarcane in Indonesia.</title>
        <authorList>
            <person name="Selvaraj P."/>
            <person name="Muralishankar V."/>
            <person name="Muruganantham S."/>
            <person name="Sp S."/>
            <person name="Haryani S."/>
            <person name="Lau K.J.X."/>
            <person name="Naqvi N.I."/>
        </authorList>
    </citation>
    <scope>NUCLEOTIDE SEQUENCE [LARGE SCALE GENOMIC DNA]</scope>
    <source>
        <strain evidence="1">GMP-LS</strain>
    </source>
</reference>
<organism evidence="1 2">
    <name type="scientific">Xylaria bambusicola</name>
    <dbReference type="NCBI Taxonomy" id="326684"/>
    <lineage>
        <taxon>Eukaryota</taxon>
        <taxon>Fungi</taxon>
        <taxon>Dikarya</taxon>
        <taxon>Ascomycota</taxon>
        <taxon>Pezizomycotina</taxon>
        <taxon>Sordariomycetes</taxon>
        <taxon>Xylariomycetidae</taxon>
        <taxon>Xylariales</taxon>
        <taxon>Xylariaceae</taxon>
        <taxon>Xylaria</taxon>
    </lineage>
</organism>